<reference evidence="13 14" key="1">
    <citation type="submission" date="2015-12" db="EMBL/GenBank/DDBJ databases">
        <authorList>
            <person name="Shamseldin A."/>
            <person name="Moawad H."/>
            <person name="Abd El-Rahim W.M."/>
            <person name="Sadowsky M.J."/>
        </authorList>
    </citation>
    <scope>NUCLEOTIDE SEQUENCE [LARGE SCALE GENOMIC DNA]</scope>
    <source>
        <strain evidence="13 14">WF1</strain>
    </source>
</reference>
<evidence type="ECO:0000256" key="7">
    <source>
        <dbReference type="ARBA" id="ARBA00022840"/>
    </source>
</evidence>
<dbReference type="HAMAP" id="MF_00255">
    <property type="entry name" value="Gly_tRNA_synth_beta"/>
    <property type="match status" value="1"/>
</dbReference>
<evidence type="ECO:0000256" key="4">
    <source>
        <dbReference type="ARBA" id="ARBA00022490"/>
    </source>
</evidence>
<dbReference type="GO" id="GO:0004820">
    <property type="term" value="F:glycine-tRNA ligase activity"/>
    <property type="evidence" value="ECO:0007669"/>
    <property type="project" value="UniProtKB-UniRule"/>
</dbReference>
<dbReference type="Pfam" id="PF05746">
    <property type="entry name" value="DALR_1"/>
    <property type="match status" value="1"/>
</dbReference>
<dbReference type="OrthoDB" id="9775440at2"/>
<evidence type="ECO:0000256" key="10">
    <source>
        <dbReference type="ARBA" id="ARBA00047937"/>
    </source>
</evidence>
<dbReference type="GO" id="GO:0006426">
    <property type="term" value="P:glycyl-tRNA aminoacylation"/>
    <property type="evidence" value="ECO:0007669"/>
    <property type="project" value="UniProtKB-UniRule"/>
</dbReference>
<dbReference type="GO" id="GO:0005524">
    <property type="term" value="F:ATP binding"/>
    <property type="evidence" value="ECO:0007669"/>
    <property type="project" value="UniProtKB-UniRule"/>
</dbReference>
<evidence type="ECO:0000259" key="12">
    <source>
        <dbReference type="SMART" id="SM00836"/>
    </source>
</evidence>
<evidence type="ECO:0000256" key="2">
    <source>
        <dbReference type="ARBA" id="ARBA00008226"/>
    </source>
</evidence>
<dbReference type="GO" id="GO:0006420">
    <property type="term" value="P:arginyl-tRNA aminoacylation"/>
    <property type="evidence" value="ECO:0007669"/>
    <property type="project" value="InterPro"/>
</dbReference>
<dbReference type="RefSeq" id="WP_080524247.1">
    <property type="nucleotide sequence ID" value="NZ_LPUF01000004.1"/>
</dbReference>
<dbReference type="AlphaFoldDB" id="A0A1V8M174"/>
<dbReference type="GO" id="GO:0005829">
    <property type="term" value="C:cytosol"/>
    <property type="evidence" value="ECO:0007669"/>
    <property type="project" value="TreeGrafter"/>
</dbReference>
<evidence type="ECO:0000313" key="14">
    <source>
        <dbReference type="Proteomes" id="UP000191980"/>
    </source>
</evidence>
<dbReference type="NCBIfam" id="TIGR00211">
    <property type="entry name" value="glyS"/>
    <property type="match status" value="1"/>
</dbReference>
<keyword evidence="8 11" id="KW-0648">Protein biosynthesis</keyword>
<comment type="catalytic activity">
    <reaction evidence="10 11">
        <text>tRNA(Gly) + glycine + ATP = glycyl-tRNA(Gly) + AMP + diphosphate</text>
        <dbReference type="Rhea" id="RHEA:16013"/>
        <dbReference type="Rhea" id="RHEA-COMP:9664"/>
        <dbReference type="Rhea" id="RHEA-COMP:9683"/>
        <dbReference type="ChEBI" id="CHEBI:30616"/>
        <dbReference type="ChEBI" id="CHEBI:33019"/>
        <dbReference type="ChEBI" id="CHEBI:57305"/>
        <dbReference type="ChEBI" id="CHEBI:78442"/>
        <dbReference type="ChEBI" id="CHEBI:78522"/>
        <dbReference type="ChEBI" id="CHEBI:456215"/>
        <dbReference type="EC" id="6.1.1.14"/>
    </reaction>
</comment>
<comment type="similarity">
    <text evidence="2 11">Belongs to the class-II aminoacyl-tRNA synthetase family.</text>
</comment>
<dbReference type="GO" id="GO:0004814">
    <property type="term" value="F:arginine-tRNA ligase activity"/>
    <property type="evidence" value="ECO:0007669"/>
    <property type="project" value="InterPro"/>
</dbReference>
<dbReference type="InterPro" id="IPR015944">
    <property type="entry name" value="Gly-tRNA-synth_bsu"/>
</dbReference>
<accession>A0A1V8M174</accession>
<evidence type="ECO:0000256" key="6">
    <source>
        <dbReference type="ARBA" id="ARBA00022741"/>
    </source>
</evidence>
<keyword evidence="4 11" id="KW-0963">Cytoplasm</keyword>
<dbReference type="Pfam" id="PF02092">
    <property type="entry name" value="tRNA_synt_2f"/>
    <property type="match status" value="1"/>
</dbReference>
<evidence type="ECO:0000256" key="3">
    <source>
        <dbReference type="ARBA" id="ARBA00011209"/>
    </source>
</evidence>
<dbReference type="SUPFAM" id="SSF109604">
    <property type="entry name" value="HD-domain/PDEase-like"/>
    <property type="match status" value="1"/>
</dbReference>
<dbReference type="EC" id="6.1.1.14" evidence="11"/>
<protein>
    <recommendedName>
        <fullName evidence="11">Glycine--tRNA ligase beta subunit</fullName>
        <ecNumber evidence="11">6.1.1.14</ecNumber>
    </recommendedName>
    <alternativeName>
        <fullName evidence="11">Glycyl-tRNA synthetase beta subunit</fullName>
        <shortName evidence="11">GlyRS</shortName>
    </alternativeName>
</protein>
<sequence length="689" mass="75628">MSDAQHLLFELGCEELPPASLLKLSNALLNNIKLGLTEADLSFDECIAYATPRRLAVLIKDLTSAQADKSIEKRGPAVAAAFNDEGEPSKACQGFARSCGTTVDQLERVQTNKGEWLSFTQKVKGQASVALIPDIIRKSIHQLPIAKRMRWGASTVEFVRPVHWAVLMYGATIINTDILGLTTGNISHGHRFHAPEAICIASPESYEATLLAQGKVIPGFAQRMQIIRDAANSAAAAVGGIAHIEDDLLEEIAALNEFPVPITGNFNERYLALPAEVLITTMQINQKYFPVKNVDGELLAHFITFSNIESKNPLSIQQGNERVVMPRLADAEFFWNQDRKLRLEERTELLSTIIFQKKLGSLADKSLRVEKLAEFIAKSINVDPDLAIRAAKLAKTDLVTNMVEEFASLQGLMGHYYALADGESAEVAQAIEEQYYPKGAGSTTATSSTGQILSIAEKIDTLTGIFSAGLIPGGDKDPYALRRAALGALRTIIENQLEINLIACVDFALNQFTHEFDLDKTRGLVIPFIFERLKGYCLDHDFTADEFEAVFAILPAQPYDFQRRLQAVQNFRSLAEAESLAAANKRINNILRKSENQPAATVGKLVEPAEIALLASAGQAEQDIAPLLAEKNYQAALNRLAGLRAEVDNFFDDVMVMCDDLDLRANRLALLTKLSTLFLQIADISKLQS</sequence>
<comment type="subunit">
    <text evidence="3 11">Tetramer of two alpha and two beta subunits.</text>
</comment>
<dbReference type="EMBL" id="LPUF01000004">
    <property type="protein sequence ID" value="OQK15295.1"/>
    <property type="molecule type" value="Genomic_DNA"/>
</dbReference>
<keyword evidence="14" id="KW-1185">Reference proteome</keyword>
<feature type="domain" description="DALR anticodon binding" evidence="12">
    <location>
        <begin position="586"/>
        <end position="687"/>
    </location>
</feature>
<dbReference type="PROSITE" id="PS50861">
    <property type="entry name" value="AA_TRNA_LIGASE_II_GLYAB"/>
    <property type="match status" value="1"/>
</dbReference>
<comment type="subcellular location">
    <subcellularLocation>
        <location evidence="1 11">Cytoplasm</location>
    </subcellularLocation>
</comment>
<evidence type="ECO:0000256" key="9">
    <source>
        <dbReference type="ARBA" id="ARBA00023146"/>
    </source>
</evidence>
<dbReference type="InterPro" id="IPR008909">
    <property type="entry name" value="DALR_anticod-bd"/>
</dbReference>
<name>A0A1V8M174_9GAMM</name>
<evidence type="ECO:0000256" key="11">
    <source>
        <dbReference type="HAMAP-Rule" id="MF_00255"/>
    </source>
</evidence>
<dbReference type="PRINTS" id="PR01045">
    <property type="entry name" value="TRNASYNTHGB"/>
</dbReference>
<keyword evidence="9 11" id="KW-0030">Aminoacyl-tRNA synthetase</keyword>
<evidence type="ECO:0000256" key="1">
    <source>
        <dbReference type="ARBA" id="ARBA00004496"/>
    </source>
</evidence>
<keyword evidence="6 11" id="KW-0547">Nucleotide-binding</keyword>
<keyword evidence="5 11" id="KW-0436">Ligase</keyword>
<organism evidence="13 14">
    <name type="scientific">Methyloprofundus sedimenti</name>
    <dbReference type="NCBI Taxonomy" id="1420851"/>
    <lineage>
        <taxon>Bacteria</taxon>
        <taxon>Pseudomonadati</taxon>
        <taxon>Pseudomonadota</taxon>
        <taxon>Gammaproteobacteria</taxon>
        <taxon>Methylococcales</taxon>
        <taxon>Methylococcaceae</taxon>
        <taxon>Methyloprofundus</taxon>
    </lineage>
</organism>
<proteinExistence type="inferred from homology"/>
<dbReference type="PANTHER" id="PTHR30075">
    <property type="entry name" value="GLYCYL-TRNA SYNTHETASE"/>
    <property type="match status" value="1"/>
</dbReference>
<gene>
    <name evidence="11 13" type="primary">glyS</name>
    <name evidence="13" type="ORF">AU255_17635</name>
</gene>
<keyword evidence="7 11" id="KW-0067">ATP-binding</keyword>
<dbReference type="Proteomes" id="UP000191980">
    <property type="component" value="Unassembled WGS sequence"/>
</dbReference>
<evidence type="ECO:0000313" key="13">
    <source>
        <dbReference type="EMBL" id="OQK15295.1"/>
    </source>
</evidence>
<evidence type="ECO:0000256" key="5">
    <source>
        <dbReference type="ARBA" id="ARBA00022598"/>
    </source>
</evidence>
<dbReference type="STRING" id="1420851.AU255_17635"/>
<comment type="caution">
    <text evidence="13">The sequence shown here is derived from an EMBL/GenBank/DDBJ whole genome shotgun (WGS) entry which is preliminary data.</text>
</comment>
<evidence type="ECO:0000256" key="8">
    <source>
        <dbReference type="ARBA" id="ARBA00022917"/>
    </source>
</evidence>
<dbReference type="SMART" id="SM00836">
    <property type="entry name" value="DALR_1"/>
    <property type="match status" value="1"/>
</dbReference>
<dbReference type="InterPro" id="IPR006194">
    <property type="entry name" value="Gly-tRNA-synth_heterodimer"/>
</dbReference>
<dbReference type="PANTHER" id="PTHR30075:SF2">
    <property type="entry name" value="GLYCINE--TRNA LIGASE, CHLOROPLASTIC_MITOCHONDRIAL 2"/>
    <property type="match status" value="1"/>
</dbReference>